<feature type="chain" id="PRO_5037220014" evidence="1">
    <location>
        <begin position="22"/>
        <end position="405"/>
    </location>
</feature>
<dbReference type="InterPro" id="IPR030400">
    <property type="entry name" value="Sedolisin_dom"/>
</dbReference>
<gene>
    <name evidence="3" type="ORF">HYX28_03105</name>
</gene>
<feature type="domain" description="Peptidase S53" evidence="2">
    <location>
        <begin position="63"/>
        <end position="405"/>
    </location>
</feature>
<dbReference type="InterPro" id="IPR036852">
    <property type="entry name" value="Peptidase_S8/S53_dom_sf"/>
</dbReference>
<dbReference type="AlphaFoldDB" id="A0A932A6S7"/>
<dbReference type="EMBL" id="JACPNR010000004">
    <property type="protein sequence ID" value="MBI2677749.1"/>
    <property type="molecule type" value="Genomic_DNA"/>
</dbReference>
<evidence type="ECO:0000256" key="1">
    <source>
        <dbReference type="SAM" id="SignalP"/>
    </source>
</evidence>
<dbReference type="PROSITE" id="PS51695">
    <property type="entry name" value="SEDOLISIN"/>
    <property type="match status" value="1"/>
</dbReference>
<dbReference type="GO" id="GO:0004252">
    <property type="term" value="F:serine-type endopeptidase activity"/>
    <property type="evidence" value="ECO:0007669"/>
    <property type="project" value="InterPro"/>
</dbReference>
<comment type="caution">
    <text evidence="3">The sequence shown here is derived from an EMBL/GenBank/DDBJ whole genome shotgun (WGS) entry which is preliminary data.</text>
</comment>
<keyword evidence="1" id="KW-0732">Signal</keyword>
<dbReference type="Gene3D" id="3.40.50.200">
    <property type="entry name" value="Peptidase S8/S53 domain"/>
    <property type="match status" value="1"/>
</dbReference>
<evidence type="ECO:0000313" key="4">
    <source>
        <dbReference type="Proteomes" id="UP000779809"/>
    </source>
</evidence>
<evidence type="ECO:0000313" key="3">
    <source>
        <dbReference type="EMBL" id="MBI2677749.1"/>
    </source>
</evidence>
<reference evidence="3" key="1">
    <citation type="submission" date="2020-07" db="EMBL/GenBank/DDBJ databases">
        <title>Huge and variable diversity of episymbiotic CPR bacteria and DPANN archaea in groundwater ecosystems.</title>
        <authorList>
            <person name="He C.Y."/>
            <person name="Keren R."/>
            <person name="Whittaker M."/>
            <person name="Farag I.F."/>
            <person name="Doudna J."/>
            <person name="Cate J.H.D."/>
            <person name="Banfield J.F."/>
        </authorList>
    </citation>
    <scope>NUCLEOTIDE SEQUENCE</scope>
    <source>
        <strain evidence="3">NC_groundwater_580_Pr5_B-0.1um_64_19</strain>
    </source>
</reference>
<dbReference type="GO" id="GO:0006508">
    <property type="term" value="P:proteolysis"/>
    <property type="evidence" value="ECO:0007669"/>
    <property type="project" value="InterPro"/>
</dbReference>
<evidence type="ECO:0000259" key="2">
    <source>
        <dbReference type="PROSITE" id="PS51695"/>
    </source>
</evidence>
<feature type="signal peptide" evidence="1">
    <location>
        <begin position="1"/>
        <end position="21"/>
    </location>
</feature>
<sequence length="405" mass="41922">MSPRPLVVAIASLLLVSLATAQDQTSRPGFVDDGVRVFGPPGPGRVRPPVRIMPAVTSSTPTGMTPSKVRSAYGFSSIANKGKGQTIAIIDAYDHPNIENDLAVFNTRFGLPPCTTANGCFVKVYASGAKPVTDAGWALEIALDVEWAHAIAPEAKIMLVESASNFSSSLLHAVDVAVQRGATVVSMSWGGDEWSTESSLDSHFAANGVSFLSASGDDGTGAGWPAVSQYVVSVGGTSLRLTSTSAWSSESAWTGSGGGRSTYVTQPSYQSAYVIAGANGKRSQPDVAFNGNPNTGFAVYDSLTLDGQSGWFQVGGTSAGAPQWAALIAIVNSMRRAQGKGNLPNPANQYIYQVAKAALTTRFHDITTGTNGTCGSLCNGKAGYDYVTGLGTPKANTLIPALVAK</sequence>
<dbReference type="InterPro" id="IPR050819">
    <property type="entry name" value="Tripeptidyl-peptidase_I"/>
</dbReference>
<name>A0A932A6S7_9BACT</name>
<dbReference type="GO" id="GO:0008240">
    <property type="term" value="F:tripeptidyl-peptidase activity"/>
    <property type="evidence" value="ECO:0007669"/>
    <property type="project" value="TreeGrafter"/>
</dbReference>
<organism evidence="3 4">
    <name type="scientific">Candidatus Korobacter versatilis</name>
    <dbReference type="NCBI Taxonomy" id="658062"/>
    <lineage>
        <taxon>Bacteria</taxon>
        <taxon>Pseudomonadati</taxon>
        <taxon>Acidobacteriota</taxon>
        <taxon>Terriglobia</taxon>
        <taxon>Terriglobales</taxon>
        <taxon>Candidatus Korobacteraceae</taxon>
        <taxon>Candidatus Korobacter</taxon>
    </lineage>
</organism>
<accession>A0A932A6S7</accession>
<dbReference type="PANTHER" id="PTHR14218:SF15">
    <property type="entry name" value="TRIPEPTIDYL-PEPTIDASE 1"/>
    <property type="match status" value="1"/>
</dbReference>
<dbReference type="CDD" id="cd04056">
    <property type="entry name" value="Peptidases_S53"/>
    <property type="match status" value="1"/>
</dbReference>
<protein>
    <submittedName>
        <fullName evidence="3">S53 family peptidase</fullName>
    </submittedName>
</protein>
<dbReference type="PANTHER" id="PTHR14218">
    <property type="entry name" value="PROTEASE S8 TRIPEPTIDYL PEPTIDASE I CLN2"/>
    <property type="match status" value="1"/>
</dbReference>
<proteinExistence type="predicted"/>
<dbReference type="Proteomes" id="UP000779809">
    <property type="component" value="Unassembled WGS sequence"/>
</dbReference>
<dbReference type="SUPFAM" id="SSF52743">
    <property type="entry name" value="Subtilisin-like"/>
    <property type="match status" value="1"/>
</dbReference>